<evidence type="ECO:0000313" key="2">
    <source>
        <dbReference type="EMBL" id="PAY23494.1"/>
    </source>
</evidence>
<accession>A0A2A2WR95</accession>
<sequence>MADLATNLADRIGAQGPLVANRCPPTANRCPPTANRCPPTANRSPPTAGRLRRRRPRLPRRWGAARPCPTATGPRGSAAGVWPAAS</sequence>
<reference evidence="3" key="1">
    <citation type="submission" date="2017-09" db="EMBL/GenBank/DDBJ databases">
        <authorList>
            <person name="Zhang Y."/>
            <person name="Huang X."/>
            <person name="Liu J."/>
            <person name="Lu L."/>
            <person name="Peng K."/>
        </authorList>
    </citation>
    <scope>NUCLEOTIDE SEQUENCE [LARGE SCALE GENOMIC DNA]</scope>
    <source>
        <strain evidence="3">S-XJ-1</strain>
    </source>
</reference>
<name>A0A2A2WR95_9ACTN</name>
<protein>
    <submittedName>
        <fullName evidence="2">Uncharacterized protein</fullName>
    </submittedName>
</protein>
<evidence type="ECO:0000256" key="1">
    <source>
        <dbReference type="SAM" id="MobiDB-lite"/>
    </source>
</evidence>
<dbReference type="Proteomes" id="UP000218810">
    <property type="component" value="Unassembled WGS sequence"/>
</dbReference>
<evidence type="ECO:0000313" key="3">
    <source>
        <dbReference type="Proteomes" id="UP000218810"/>
    </source>
</evidence>
<gene>
    <name evidence="2" type="ORF">CEY15_07890</name>
</gene>
<proteinExistence type="predicted"/>
<organism evidence="2 3">
    <name type="scientific">Dietzia natronolimnaea</name>
    <dbReference type="NCBI Taxonomy" id="161920"/>
    <lineage>
        <taxon>Bacteria</taxon>
        <taxon>Bacillati</taxon>
        <taxon>Actinomycetota</taxon>
        <taxon>Actinomycetes</taxon>
        <taxon>Mycobacteriales</taxon>
        <taxon>Dietziaceae</taxon>
        <taxon>Dietzia</taxon>
    </lineage>
</organism>
<dbReference type="AlphaFoldDB" id="A0A2A2WR95"/>
<feature type="compositionally biased region" description="Basic residues" evidence="1">
    <location>
        <begin position="50"/>
        <end position="60"/>
    </location>
</feature>
<keyword evidence="3" id="KW-1185">Reference proteome</keyword>
<dbReference type="EMBL" id="NTGA01000014">
    <property type="protein sequence ID" value="PAY23494.1"/>
    <property type="molecule type" value="Genomic_DNA"/>
</dbReference>
<feature type="region of interest" description="Disordered" evidence="1">
    <location>
        <begin position="34"/>
        <end position="86"/>
    </location>
</feature>
<comment type="caution">
    <text evidence="2">The sequence shown here is derived from an EMBL/GenBank/DDBJ whole genome shotgun (WGS) entry which is preliminary data.</text>
</comment>